<evidence type="ECO:0008006" key="3">
    <source>
        <dbReference type="Google" id="ProtNLM"/>
    </source>
</evidence>
<dbReference type="RefSeq" id="WP_188402171.1">
    <property type="nucleotide sequence ID" value="NZ_BMCE01000001.1"/>
</dbReference>
<sequence length="167" mass="19183">MKLDSVVYILFLVFIISSCHNSSEKLIDGKVQISEEIDNMISEYIIQNSSKAYANTDKKFEVHRIYGTSEKNGVISVYLHSYFGGFNKKSGNSMQGGHSLPALMKIKKDSSGYSVVDYQEPKDGDLYKPSLEKMFPERYSKMELQRTGNIKDLEKEMDEKVNRWLNQ</sequence>
<organism evidence="1 2">
    <name type="scientific">Fictibacillus barbaricus</name>
    <dbReference type="NCBI Taxonomy" id="182136"/>
    <lineage>
        <taxon>Bacteria</taxon>
        <taxon>Bacillati</taxon>
        <taxon>Bacillota</taxon>
        <taxon>Bacilli</taxon>
        <taxon>Bacillales</taxon>
        <taxon>Fictibacillaceae</taxon>
        <taxon>Fictibacillus</taxon>
    </lineage>
</organism>
<dbReference type="EMBL" id="JAFHKS010000044">
    <property type="protein sequence ID" value="MBN3547976.1"/>
    <property type="molecule type" value="Genomic_DNA"/>
</dbReference>
<dbReference type="PROSITE" id="PS51257">
    <property type="entry name" value="PROKAR_LIPOPROTEIN"/>
    <property type="match status" value="1"/>
</dbReference>
<evidence type="ECO:0000313" key="2">
    <source>
        <dbReference type="Proteomes" id="UP001319060"/>
    </source>
</evidence>
<name>A0ABS2ZMZ2_9BACL</name>
<dbReference type="Proteomes" id="UP001319060">
    <property type="component" value="Unassembled WGS sequence"/>
</dbReference>
<accession>A0ABS2ZMZ2</accession>
<comment type="caution">
    <text evidence="1">The sequence shown here is derived from an EMBL/GenBank/DDBJ whole genome shotgun (WGS) entry which is preliminary data.</text>
</comment>
<protein>
    <recommendedName>
        <fullName evidence="3">DUF4468 domain-containing protein</fullName>
    </recommendedName>
</protein>
<gene>
    <name evidence="1" type="ORF">JYA64_21930</name>
</gene>
<keyword evidence="2" id="KW-1185">Reference proteome</keyword>
<reference evidence="1 2" key="1">
    <citation type="submission" date="2021-01" db="EMBL/GenBank/DDBJ databases">
        <title>Genome Sequencing of Type Strains.</title>
        <authorList>
            <person name="Lemaire J.F."/>
            <person name="Inderbitzin P."/>
            <person name="Collins S.B."/>
            <person name="Wespe N."/>
            <person name="Knight-Connoni V."/>
        </authorList>
    </citation>
    <scope>NUCLEOTIDE SEQUENCE [LARGE SCALE GENOMIC DNA]</scope>
    <source>
        <strain evidence="1 2">DSM 14730</strain>
    </source>
</reference>
<evidence type="ECO:0000313" key="1">
    <source>
        <dbReference type="EMBL" id="MBN3547976.1"/>
    </source>
</evidence>
<proteinExistence type="predicted"/>